<proteinExistence type="predicted"/>
<keyword evidence="2" id="KW-1185">Reference proteome</keyword>
<sequence>MVPLYHGGPRGAIQPYSLTHLTCTCNIVNTLHTSLSLDTASHWANCTFNPTTSGRMEPEST</sequence>
<organism evidence="1 2">
    <name type="scientific">Portunus trituberculatus</name>
    <name type="common">Swimming crab</name>
    <name type="synonym">Neptunus trituberculatus</name>
    <dbReference type="NCBI Taxonomy" id="210409"/>
    <lineage>
        <taxon>Eukaryota</taxon>
        <taxon>Metazoa</taxon>
        <taxon>Ecdysozoa</taxon>
        <taxon>Arthropoda</taxon>
        <taxon>Crustacea</taxon>
        <taxon>Multicrustacea</taxon>
        <taxon>Malacostraca</taxon>
        <taxon>Eumalacostraca</taxon>
        <taxon>Eucarida</taxon>
        <taxon>Decapoda</taxon>
        <taxon>Pleocyemata</taxon>
        <taxon>Brachyura</taxon>
        <taxon>Eubrachyura</taxon>
        <taxon>Portunoidea</taxon>
        <taxon>Portunidae</taxon>
        <taxon>Portuninae</taxon>
        <taxon>Portunus</taxon>
    </lineage>
</organism>
<dbReference type="EMBL" id="VSRR010103715">
    <property type="protein sequence ID" value="MPC95835.1"/>
    <property type="molecule type" value="Genomic_DNA"/>
</dbReference>
<evidence type="ECO:0000313" key="2">
    <source>
        <dbReference type="Proteomes" id="UP000324222"/>
    </source>
</evidence>
<dbReference type="AlphaFoldDB" id="A0A5B7JMK1"/>
<protein>
    <submittedName>
        <fullName evidence="1">Uncharacterized protein</fullName>
    </submittedName>
</protein>
<accession>A0A5B7JMK1</accession>
<dbReference type="Proteomes" id="UP000324222">
    <property type="component" value="Unassembled WGS sequence"/>
</dbReference>
<reference evidence="1 2" key="1">
    <citation type="submission" date="2019-05" db="EMBL/GenBank/DDBJ databases">
        <title>Another draft genome of Portunus trituberculatus and its Hox gene families provides insights of decapod evolution.</title>
        <authorList>
            <person name="Jeong J.-H."/>
            <person name="Song I."/>
            <person name="Kim S."/>
            <person name="Choi T."/>
            <person name="Kim D."/>
            <person name="Ryu S."/>
            <person name="Kim W."/>
        </authorList>
    </citation>
    <scope>NUCLEOTIDE SEQUENCE [LARGE SCALE GENOMIC DNA]</scope>
    <source>
        <tissue evidence="1">Muscle</tissue>
    </source>
</reference>
<gene>
    <name evidence="1" type="ORF">E2C01_091063</name>
</gene>
<name>A0A5B7JMK1_PORTR</name>
<evidence type="ECO:0000313" key="1">
    <source>
        <dbReference type="EMBL" id="MPC95835.1"/>
    </source>
</evidence>
<comment type="caution">
    <text evidence="1">The sequence shown here is derived from an EMBL/GenBank/DDBJ whole genome shotgun (WGS) entry which is preliminary data.</text>
</comment>